<dbReference type="InterPro" id="IPR009057">
    <property type="entry name" value="Homeodomain-like_sf"/>
</dbReference>
<dbReference type="Pfam" id="PF14278">
    <property type="entry name" value="TetR_C_8"/>
    <property type="match status" value="1"/>
</dbReference>
<dbReference type="Proteomes" id="UP001652338">
    <property type="component" value="Unassembled WGS sequence"/>
</dbReference>
<evidence type="ECO:0000259" key="3">
    <source>
        <dbReference type="PROSITE" id="PS50977"/>
    </source>
</evidence>
<evidence type="ECO:0000313" key="5">
    <source>
        <dbReference type="Proteomes" id="UP001652338"/>
    </source>
</evidence>
<evidence type="ECO:0000256" key="2">
    <source>
        <dbReference type="PROSITE-ProRule" id="PRU00335"/>
    </source>
</evidence>
<gene>
    <name evidence="4" type="ORF">OCV47_12415</name>
</gene>
<keyword evidence="5" id="KW-1185">Reference proteome</keyword>
<accession>A0ABT2SNP4</accession>
<organism evidence="4 5">
    <name type="scientific">Muricoprocola aceti</name>
    <dbReference type="NCBI Taxonomy" id="2981772"/>
    <lineage>
        <taxon>Bacteria</taxon>
        <taxon>Bacillati</taxon>
        <taxon>Bacillota</taxon>
        <taxon>Clostridia</taxon>
        <taxon>Lachnospirales</taxon>
        <taxon>Lachnospiraceae</taxon>
        <taxon>Muricoprocola</taxon>
    </lineage>
</organism>
<sequence length="184" mass="21747">MYHIKSDKRSQTSAKLICDAMLRCLDEKPFSEITIVDLQKESTVGRSTFYRLFDRTEDVLEYLYEQRIQEIYNGYHLLSEDKRPSFTLYILNDLYANSSVLEVLIRNNLIRPMQKVHNKYIPVYIREELGNDNFLSITEDYACSLFSSLVAGIISVWIHHDKRETPTELYHLLRTYLHTLARIS</sequence>
<dbReference type="InterPro" id="IPR001647">
    <property type="entry name" value="HTH_TetR"/>
</dbReference>
<proteinExistence type="predicted"/>
<feature type="domain" description="HTH tetR-type" evidence="3">
    <location>
        <begin position="11"/>
        <end position="71"/>
    </location>
</feature>
<keyword evidence="1 2" id="KW-0238">DNA-binding</keyword>
<dbReference type="EMBL" id="JAOQKE010000018">
    <property type="protein sequence ID" value="MCU6726133.1"/>
    <property type="molecule type" value="Genomic_DNA"/>
</dbReference>
<dbReference type="PANTHER" id="PTHR43479:SF11">
    <property type="entry name" value="ACREF_ENVCD OPERON REPRESSOR-RELATED"/>
    <property type="match status" value="1"/>
</dbReference>
<feature type="DNA-binding region" description="H-T-H motif" evidence="2">
    <location>
        <begin position="34"/>
        <end position="53"/>
    </location>
</feature>
<dbReference type="PROSITE" id="PS50977">
    <property type="entry name" value="HTH_TETR_2"/>
    <property type="match status" value="1"/>
</dbReference>
<comment type="caution">
    <text evidence="4">The sequence shown here is derived from an EMBL/GenBank/DDBJ whole genome shotgun (WGS) entry which is preliminary data.</text>
</comment>
<dbReference type="RefSeq" id="WP_262655401.1">
    <property type="nucleotide sequence ID" value="NZ_JAOQKE010000018.1"/>
</dbReference>
<dbReference type="Gene3D" id="1.10.357.10">
    <property type="entry name" value="Tetracycline Repressor, domain 2"/>
    <property type="match status" value="1"/>
</dbReference>
<dbReference type="PANTHER" id="PTHR43479">
    <property type="entry name" value="ACREF/ENVCD OPERON REPRESSOR-RELATED"/>
    <property type="match status" value="1"/>
</dbReference>
<name>A0ABT2SNP4_9FIRM</name>
<reference evidence="4 5" key="1">
    <citation type="journal article" date="2021" name="ISME Commun">
        <title>Automated analysis of genomic sequences facilitates high-throughput and comprehensive description of bacteria.</title>
        <authorList>
            <person name="Hitch T.C.A."/>
        </authorList>
    </citation>
    <scope>NUCLEOTIDE SEQUENCE [LARGE SCALE GENOMIC DNA]</scope>
    <source>
        <strain evidence="4 5">Sanger_29</strain>
    </source>
</reference>
<dbReference type="InterPro" id="IPR039532">
    <property type="entry name" value="TetR_C_Firmicutes"/>
</dbReference>
<evidence type="ECO:0000313" key="4">
    <source>
        <dbReference type="EMBL" id="MCU6726133.1"/>
    </source>
</evidence>
<dbReference type="InterPro" id="IPR050624">
    <property type="entry name" value="HTH-type_Tx_Regulator"/>
</dbReference>
<dbReference type="SUPFAM" id="SSF46689">
    <property type="entry name" value="Homeodomain-like"/>
    <property type="match status" value="1"/>
</dbReference>
<protein>
    <submittedName>
        <fullName evidence="4">TetR family transcriptional regulator C-terminal domain-containing protein</fullName>
    </submittedName>
</protein>
<evidence type="ECO:0000256" key="1">
    <source>
        <dbReference type="ARBA" id="ARBA00023125"/>
    </source>
</evidence>